<dbReference type="RefSeq" id="XP_013895754.1">
    <property type="nucleotide sequence ID" value="XM_014040300.1"/>
</dbReference>
<name>A0A0D2LZC2_9CHLO</name>
<evidence type="ECO:0000313" key="3">
    <source>
        <dbReference type="EMBL" id="KIY96734.1"/>
    </source>
</evidence>
<keyword evidence="4" id="KW-1185">Reference proteome</keyword>
<proteinExistence type="inferred from homology"/>
<evidence type="ECO:0000256" key="1">
    <source>
        <dbReference type="ARBA" id="ARBA00009431"/>
    </source>
</evidence>
<dbReference type="EMBL" id="KK102866">
    <property type="protein sequence ID" value="KIY96734.1"/>
    <property type="molecule type" value="Genomic_DNA"/>
</dbReference>
<dbReference type="InterPro" id="IPR001563">
    <property type="entry name" value="Peptidase_S10"/>
</dbReference>
<dbReference type="Pfam" id="PF00450">
    <property type="entry name" value="Peptidase_S10"/>
    <property type="match status" value="1"/>
</dbReference>
<sequence>MGINGYLVLVAALCCTGLALGAQIKDPTKHMSPQQRVVRSIPKLEDGEAPFVAVTRSGRLVERPIGELPGYTPPTPRCGANGVPIVDPPKRVAGYFKLNRTADAHMFYFYYQSRSRSREDDPVILWMTGARGG</sequence>
<dbReference type="Gene3D" id="3.40.50.1820">
    <property type="entry name" value="alpha/beta hydrolase"/>
    <property type="match status" value="1"/>
</dbReference>
<dbReference type="Proteomes" id="UP000054498">
    <property type="component" value="Unassembled WGS sequence"/>
</dbReference>
<keyword evidence="2" id="KW-0732">Signal</keyword>
<dbReference type="AlphaFoldDB" id="A0A0D2LZC2"/>
<evidence type="ECO:0000256" key="2">
    <source>
        <dbReference type="SAM" id="SignalP"/>
    </source>
</evidence>
<organism evidence="3 4">
    <name type="scientific">Monoraphidium neglectum</name>
    <dbReference type="NCBI Taxonomy" id="145388"/>
    <lineage>
        <taxon>Eukaryota</taxon>
        <taxon>Viridiplantae</taxon>
        <taxon>Chlorophyta</taxon>
        <taxon>core chlorophytes</taxon>
        <taxon>Chlorophyceae</taxon>
        <taxon>CS clade</taxon>
        <taxon>Sphaeropleales</taxon>
        <taxon>Selenastraceae</taxon>
        <taxon>Monoraphidium</taxon>
    </lineage>
</organism>
<feature type="signal peptide" evidence="2">
    <location>
        <begin position="1"/>
        <end position="21"/>
    </location>
</feature>
<dbReference type="GO" id="GO:0006508">
    <property type="term" value="P:proteolysis"/>
    <property type="evidence" value="ECO:0007669"/>
    <property type="project" value="InterPro"/>
</dbReference>
<dbReference type="OrthoDB" id="443318at2759"/>
<dbReference type="GeneID" id="25728467"/>
<dbReference type="SUPFAM" id="SSF53474">
    <property type="entry name" value="alpha/beta-Hydrolases"/>
    <property type="match status" value="1"/>
</dbReference>
<gene>
    <name evidence="3" type="ORF">MNEG_11226</name>
</gene>
<dbReference type="STRING" id="145388.A0A0D2LZC2"/>
<comment type="similarity">
    <text evidence="1">Belongs to the peptidase S10 family.</text>
</comment>
<accession>A0A0D2LZC2</accession>
<dbReference type="GO" id="GO:0004185">
    <property type="term" value="F:serine-type carboxypeptidase activity"/>
    <property type="evidence" value="ECO:0007669"/>
    <property type="project" value="InterPro"/>
</dbReference>
<evidence type="ECO:0000313" key="4">
    <source>
        <dbReference type="Proteomes" id="UP000054498"/>
    </source>
</evidence>
<reference evidence="3 4" key="1">
    <citation type="journal article" date="2013" name="BMC Genomics">
        <title>Reconstruction of the lipid metabolism for the microalga Monoraphidium neglectum from its genome sequence reveals characteristics suitable for biofuel production.</title>
        <authorList>
            <person name="Bogen C."/>
            <person name="Al-Dilaimi A."/>
            <person name="Albersmeier A."/>
            <person name="Wichmann J."/>
            <person name="Grundmann M."/>
            <person name="Rupp O."/>
            <person name="Lauersen K.J."/>
            <person name="Blifernez-Klassen O."/>
            <person name="Kalinowski J."/>
            <person name="Goesmann A."/>
            <person name="Mussgnug J.H."/>
            <person name="Kruse O."/>
        </authorList>
    </citation>
    <scope>NUCLEOTIDE SEQUENCE [LARGE SCALE GENOMIC DNA]</scope>
    <source>
        <strain evidence="3 4">SAG 48.87</strain>
    </source>
</reference>
<feature type="chain" id="PRO_5002246615" evidence="2">
    <location>
        <begin position="22"/>
        <end position="133"/>
    </location>
</feature>
<dbReference type="InterPro" id="IPR029058">
    <property type="entry name" value="AB_hydrolase_fold"/>
</dbReference>
<protein>
    <submittedName>
        <fullName evidence="3">Uncharacterized protein</fullName>
    </submittedName>
</protein>
<dbReference type="KEGG" id="mng:MNEG_11226"/>